<proteinExistence type="predicted"/>
<feature type="compositionally biased region" description="Polar residues" evidence="1">
    <location>
        <begin position="53"/>
        <end position="66"/>
    </location>
</feature>
<name>A0A7R8GZU1_LEPSM</name>
<protein>
    <submittedName>
        <fullName evidence="2">(salmon louse) hypothetical protein</fullName>
    </submittedName>
</protein>
<feature type="region of interest" description="Disordered" evidence="1">
    <location>
        <begin position="52"/>
        <end position="73"/>
    </location>
</feature>
<reference evidence="2" key="1">
    <citation type="submission" date="2021-02" db="EMBL/GenBank/DDBJ databases">
        <authorList>
            <person name="Bekaert M."/>
        </authorList>
    </citation>
    <scope>NUCLEOTIDE SEQUENCE</scope>
    <source>
        <strain evidence="2">IoA-00</strain>
    </source>
</reference>
<keyword evidence="3" id="KW-1185">Reference proteome</keyword>
<dbReference type="Proteomes" id="UP000675881">
    <property type="component" value="Chromosome 1"/>
</dbReference>
<evidence type="ECO:0000313" key="3">
    <source>
        <dbReference type="Proteomes" id="UP000675881"/>
    </source>
</evidence>
<sequence length="116" mass="13272">MEATNTGSVKVLSRNLITFYVELPSVKRTLFLLSVLNPAIIKETCSLKRSPATIESISSPNETTPLPNLPDPKQVLKAEDESNFLKMQIIMIFYFWMLRLSWRSYCGVAQKKNYII</sequence>
<evidence type="ECO:0000256" key="1">
    <source>
        <dbReference type="SAM" id="MobiDB-lite"/>
    </source>
</evidence>
<dbReference type="AlphaFoldDB" id="A0A7R8GZU1"/>
<organism evidence="2 3">
    <name type="scientific">Lepeophtheirus salmonis</name>
    <name type="common">Salmon louse</name>
    <name type="synonym">Caligus salmonis</name>
    <dbReference type="NCBI Taxonomy" id="72036"/>
    <lineage>
        <taxon>Eukaryota</taxon>
        <taxon>Metazoa</taxon>
        <taxon>Ecdysozoa</taxon>
        <taxon>Arthropoda</taxon>
        <taxon>Crustacea</taxon>
        <taxon>Multicrustacea</taxon>
        <taxon>Hexanauplia</taxon>
        <taxon>Copepoda</taxon>
        <taxon>Siphonostomatoida</taxon>
        <taxon>Caligidae</taxon>
        <taxon>Lepeophtheirus</taxon>
    </lineage>
</organism>
<accession>A0A7R8GZU1</accession>
<dbReference type="EMBL" id="HG994580">
    <property type="protein sequence ID" value="CAF2773368.1"/>
    <property type="molecule type" value="Genomic_DNA"/>
</dbReference>
<gene>
    <name evidence="2" type="ORF">LSAA_1066</name>
</gene>
<evidence type="ECO:0000313" key="2">
    <source>
        <dbReference type="EMBL" id="CAF2773368.1"/>
    </source>
</evidence>